<dbReference type="InterPro" id="IPR011711">
    <property type="entry name" value="GntR_C"/>
</dbReference>
<feature type="domain" description="HTH gntR-type" evidence="4">
    <location>
        <begin position="22"/>
        <end position="89"/>
    </location>
</feature>
<dbReference type="CDD" id="cd07377">
    <property type="entry name" value="WHTH_GntR"/>
    <property type="match status" value="1"/>
</dbReference>
<evidence type="ECO:0000259" key="4">
    <source>
        <dbReference type="PROSITE" id="PS50949"/>
    </source>
</evidence>
<dbReference type="InterPro" id="IPR036390">
    <property type="entry name" value="WH_DNA-bd_sf"/>
</dbReference>
<keyword evidence="2" id="KW-0238">DNA-binding</keyword>
<dbReference type="PROSITE" id="PS50949">
    <property type="entry name" value="HTH_GNTR"/>
    <property type="match status" value="1"/>
</dbReference>
<dbReference type="InterPro" id="IPR000524">
    <property type="entry name" value="Tscrpt_reg_HTH_GntR"/>
</dbReference>
<organism evidence="5 6">
    <name type="scientific">Svornostia abyssi</name>
    <dbReference type="NCBI Taxonomy" id="2898438"/>
    <lineage>
        <taxon>Bacteria</taxon>
        <taxon>Bacillati</taxon>
        <taxon>Actinomycetota</taxon>
        <taxon>Thermoleophilia</taxon>
        <taxon>Solirubrobacterales</taxon>
        <taxon>Baekduiaceae</taxon>
        <taxon>Svornostia</taxon>
    </lineage>
</organism>
<dbReference type="InterPro" id="IPR008920">
    <property type="entry name" value="TF_FadR/GntR_C"/>
</dbReference>
<dbReference type="Pfam" id="PF00392">
    <property type="entry name" value="GntR"/>
    <property type="match status" value="1"/>
</dbReference>
<dbReference type="SUPFAM" id="SSF48008">
    <property type="entry name" value="GntR ligand-binding domain-like"/>
    <property type="match status" value="1"/>
</dbReference>
<dbReference type="Proteomes" id="UP001058860">
    <property type="component" value="Chromosome"/>
</dbReference>
<evidence type="ECO:0000256" key="3">
    <source>
        <dbReference type="ARBA" id="ARBA00023163"/>
    </source>
</evidence>
<reference evidence="6" key="1">
    <citation type="submission" date="2021-11" db="EMBL/GenBank/DDBJ databases">
        <title>Cultivation dependent microbiological survey of springs from the worlds oldest radium mine currently devoted to the extraction of radon-saturated water.</title>
        <authorList>
            <person name="Kapinusova G."/>
            <person name="Smrhova T."/>
            <person name="Strejcek M."/>
            <person name="Suman J."/>
            <person name="Jani K."/>
            <person name="Pajer P."/>
            <person name="Uhlik O."/>
        </authorList>
    </citation>
    <scope>NUCLEOTIDE SEQUENCE [LARGE SCALE GENOMIC DNA]</scope>
    <source>
        <strain evidence="6">J379</strain>
    </source>
</reference>
<dbReference type="PANTHER" id="PTHR43537">
    <property type="entry name" value="TRANSCRIPTIONAL REGULATOR, GNTR FAMILY"/>
    <property type="match status" value="1"/>
</dbReference>
<evidence type="ECO:0000313" key="5">
    <source>
        <dbReference type="EMBL" id="UUY06006.1"/>
    </source>
</evidence>
<keyword evidence="1" id="KW-0805">Transcription regulation</keyword>
<dbReference type="Gene3D" id="1.10.10.10">
    <property type="entry name" value="Winged helix-like DNA-binding domain superfamily/Winged helix DNA-binding domain"/>
    <property type="match status" value="1"/>
</dbReference>
<dbReference type="PRINTS" id="PR00035">
    <property type="entry name" value="HTHGNTR"/>
</dbReference>
<sequence>MSPDSVRSLLLAGRSAPAGGARSAADRVHDDLRRDLLAGLLPYGERLVEEQLAERFATSRTPVREALRRLESDGHIVRDPAGGVRPNPPRVSSMRDIYAVRFVLEDLAVTLAAGGGDRTDQPALLRLREDWIELRDTWPELRDQIEWPDFVHADESFHLGLARASGNRAAVRYLRDINERIRVLRIHDFTTADRIEATIAEHLEIVDAACAGEVATATALMATHVEASAAVVESRVGELLARMFDAEEDPA</sequence>
<evidence type="ECO:0000256" key="2">
    <source>
        <dbReference type="ARBA" id="ARBA00023125"/>
    </source>
</evidence>
<proteinExistence type="predicted"/>
<gene>
    <name evidence="5" type="ORF">LRS13_10970</name>
</gene>
<evidence type="ECO:0000313" key="6">
    <source>
        <dbReference type="Proteomes" id="UP001058860"/>
    </source>
</evidence>
<dbReference type="SMART" id="SM00895">
    <property type="entry name" value="FCD"/>
    <property type="match status" value="1"/>
</dbReference>
<dbReference type="EMBL" id="CP088295">
    <property type="protein sequence ID" value="UUY06006.1"/>
    <property type="molecule type" value="Genomic_DNA"/>
</dbReference>
<dbReference type="Gene3D" id="1.20.120.530">
    <property type="entry name" value="GntR ligand-binding domain-like"/>
    <property type="match status" value="1"/>
</dbReference>
<name>A0ABY5PMY6_9ACTN</name>
<dbReference type="RefSeq" id="WP_353866440.1">
    <property type="nucleotide sequence ID" value="NZ_CP088295.1"/>
</dbReference>
<keyword evidence="3" id="KW-0804">Transcription</keyword>
<keyword evidence="6" id="KW-1185">Reference proteome</keyword>
<accession>A0ABY5PMY6</accession>
<dbReference type="SMART" id="SM00345">
    <property type="entry name" value="HTH_GNTR"/>
    <property type="match status" value="1"/>
</dbReference>
<dbReference type="SUPFAM" id="SSF46785">
    <property type="entry name" value="Winged helix' DNA-binding domain"/>
    <property type="match status" value="1"/>
</dbReference>
<dbReference type="Pfam" id="PF07729">
    <property type="entry name" value="FCD"/>
    <property type="match status" value="1"/>
</dbReference>
<protein>
    <submittedName>
        <fullName evidence="5">GntR family transcriptional regulator</fullName>
    </submittedName>
</protein>
<dbReference type="InterPro" id="IPR036388">
    <property type="entry name" value="WH-like_DNA-bd_sf"/>
</dbReference>
<evidence type="ECO:0000256" key="1">
    <source>
        <dbReference type="ARBA" id="ARBA00023015"/>
    </source>
</evidence>
<dbReference type="PANTHER" id="PTHR43537:SF24">
    <property type="entry name" value="GLUCONATE OPERON TRANSCRIPTIONAL REPRESSOR"/>
    <property type="match status" value="1"/>
</dbReference>